<dbReference type="InterPro" id="IPR006565">
    <property type="entry name" value="BTP"/>
</dbReference>
<sequence length="284" mass="30532">MPPKSKPKKRKTPKPIIIPTPENPTPLEFSTAIARTGVAQICHSIGFKVTQLSALETLTHVAINYLVAIAKSSASYAAKANRTDSNLLDFTNAIHDLSLVQGFNGASELHRSCVLGSTVLKDLAKFVEYTDETPFMWPIPQREKMGVEEELVLSNQESDSGRGVGLHVPRWLPGLPEVGKPKAVKRRNGEELWENVVVGNGNGDSENVGNGNGNGNRELGVKSKRGRVRFKIGVVEEKGGGCVGVKMRNGICRGGKRVSWNGNGSNLNTGIRILGVDDDGDGKG</sequence>
<feature type="region of interest" description="Disordered" evidence="5">
    <location>
        <begin position="1"/>
        <end position="21"/>
    </location>
</feature>
<dbReference type="OMA" id="DHLWENS"/>
<reference evidence="7 8" key="1">
    <citation type="journal article" date="2018" name="Nat. Genet.">
        <title>The Rosa genome provides new insights in the design of modern roses.</title>
        <authorList>
            <person name="Bendahmane M."/>
        </authorList>
    </citation>
    <scope>NUCLEOTIDE SEQUENCE [LARGE SCALE GENOMIC DNA]</scope>
    <source>
        <strain evidence="8">cv. Old Blush</strain>
    </source>
</reference>
<dbReference type="GO" id="GO:0046982">
    <property type="term" value="F:protein heterodimerization activity"/>
    <property type="evidence" value="ECO:0007669"/>
    <property type="project" value="InterPro"/>
</dbReference>
<gene>
    <name evidence="7" type="ORF">RchiOBHm_Chr5g0019751</name>
</gene>
<proteinExistence type="predicted"/>
<dbReference type="InterPro" id="IPR037818">
    <property type="entry name" value="TAF8"/>
</dbReference>
<dbReference type="AlphaFoldDB" id="A0A2P6Q731"/>
<dbReference type="PANTHER" id="PTHR46338">
    <property type="entry name" value="TRANSCRIPTION INITIATION FACTOR TFIID SUBUNIT 8"/>
    <property type="match status" value="1"/>
</dbReference>
<comment type="caution">
    <text evidence="7">The sequence shown here is derived from an EMBL/GenBank/DDBJ whole genome shotgun (WGS) entry which is preliminary data.</text>
</comment>
<dbReference type="STRING" id="74649.A0A2P6Q731"/>
<evidence type="ECO:0000256" key="2">
    <source>
        <dbReference type="ARBA" id="ARBA00023015"/>
    </source>
</evidence>
<protein>
    <submittedName>
        <fullName evidence="7">Putative bromodomain associated domain-containing protein</fullName>
    </submittedName>
</protein>
<dbReference type="EMBL" id="PDCK01000043">
    <property type="protein sequence ID" value="PRQ29988.1"/>
    <property type="molecule type" value="Genomic_DNA"/>
</dbReference>
<keyword evidence="3" id="KW-0804">Transcription</keyword>
<evidence type="ECO:0000256" key="4">
    <source>
        <dbReference type="ARBA" id="ARBA00023242"/>
    </source>
</evidence>
<name>A0A2P6Q731_ROSCH</name>
<comment type="subcellular location">
    <subcellularLocation>
        <location evidence="1">Nucleus</location>
    </subcellularLocation>
</comment>
<dbReference type="Gramene" id="PRQ29988">
    <property type="protein sequence ID" value="PRQ29988"/>
    <property type="gene ID" value="RchiOBHm_Chr5g0019751"/>
</dbReference>
<organism evidence="7 8">
    <name type="scientific">Rosa chinensis</name>
    <name type="common">China rose</name>
    <dbReference type="NCBI Taxonomy" id="74649"/>
    <lineage>
        <taxon>Eukaryota</taxon>
        <taxon>Viridiplantae</taxon>
        <taxon>Streptophyta</taxon>
        <taxon>Embryophyta</taxon>
        <taxon>Tracheophyta</taxon>
        <taxon>Spermatophyta</taxon>
        <taxon>Magnoliopsida</taxon>
        <taxon>eudicotyledons</taxon>
        <taxon>Gunneridae</taxon>
        <taxon>Pentapetalae</taxon>
        <taxon>rosids</taxon>
        <taxon>fabids</taxon>
        <taxon>Rosales</taxon>
        <taxon>Rosaceae</taxon>
        <taxon>Rosoideae</taxon>
        <taxon>Rosoideae incertae sedis</taxon>
        <taxon>Rosa</taxon>
    </lineage>
</organism>
<dbReference type="OrthoDB" id="436852at2759"/>
<dbReference type="SMART" id="SM00576">
    <property type="entry name" value="BTP"/>
    <property type="match status" value="1"/>
</dbReference>
<dbReference type="Pfam" id="PF07524">
    <property type="entry name" value="Bromo_TP"/>
    <property type="match status" value="1"/>
</dbReference>
<keyword evidence="8" id="KW-1185">Reference proteome</keyword>
<feature type="region of interest" description="Disordered" evidence="5">
    <location>
        <begin position="199"/>
        <end position="220"/>
    </location>
</feature>
<keyword evidence="2" id="KW-0805">Transcription regulation</keyword>
<evidence type="ECO:0000256" key="3">
    <source>
        <dbReference type="ARBA" id="ARBA00023163"/>
    </source>
</evidence>
<dbReference type="GO" id="GO:0005669">
    <property type="term" value="C:transcription factor TFIID complex"/>
    <property type="evidence" value="ECO:0007669"/>
    <property type="project" value="InterPro"/>
</dbReference>
<evidence type="ECO:0000256" key="5">
    <source>
        <dbReference type="SAM" id="MobiDB-lite"/>
    </source>
</evidence>
<feature type="compositionally biased region" description="Basic residues" evidence="5">
    <location>
        <begin position="1"/>
        <end position="13"/>
    </location>
</feature>
<evidence type="ECO:0000313" key="8">
    <source>
        <dbReference type="Proteomes" id="UP000238479"/>
    </source>
</evidence>
<dbReference type="InterPro" id="IPR009072">
    <property type="entry name" value="Histone-fold"/>
</dbReference>
<dbReference type="Proteomes" id="UP000238479">
    <property type="component" value="Chromosome 5"/>
</dbReference>
<feature type="compositionally biased region" description="Low complexity" evidence="5">
    <location>
        <begin position="199"/>
        <end position="209"/>
    </location>
</feature>
<evidence type="ECO:0000256" key="1">
    <source>
        <dbReference type="ARBA" id="ARBA00004123"/>
    </source>
</evidence>
<dbReference type="PANTHER" id="PTHR46338:SF13">
    <property type="entry name" value="TRANSCRIPTION INITIATION FACTOR TFIID SUBUNIT 8-LIKE"/>
    <property type="match status" value="1"/>
</dbReference>
<feature type="domain" description="Bromodomain associated" evidence="6">
    <location>
        <begin position="27"/>
        <end position="103"/>
    </location>
</feature>
<evidence type="ECO:0000313" key="7">
    <source>
        <dbReference type="EMBL" id="PRQ29988.1"/>
    </source>
</evidence>
<keyword evidence="4" id="KW-0539">Nucleus</keyword>
<evidence type="ECO:0000259" key="6">
    <source>
        <dbReference type="SMART" id="SM00576"/>
    </source>
</evidence>
<dbReference type="Gene3D" id="1.10.20.10">
    <property type="entry name" value="Histone, subunit A"/>
    <property type="match status" value="1"/>
</dbReference>
<accession>A0A2P6Q731</accession>